<keyword evidence="1" id="KW-1133">Transmembrane helix</keyword>
<evidence type="ECO:0000313" key="6">
    <source>
        <dbReference type="Proteomes" id="UP000588071"/>
    </source>
</evidence>
<dbReference type="InterPro" id="IPR039672">
    <property type="entry name" value="MFS_2"/>
</dbReference>
<feature type="transmembrane region" description="Helical" evidence="1">
    <location>
        <begin position="198"/>
        <end position="217"/>
    </location>
</feature>
<reference evidence="3 6" key="3">
    <citation type="submission" date="2020-04" db="EMBL/GenBank/DDBJ databases">
        <authorList>
            <person name="Hitch T.C.A."/>
            <person name="Wylensek D."/>
            <person name="Clavel T."/>
        </authorList>
    </citation>
    <scope>NUCLEOTIDE SEQUENCE [LARGE SCALE GENOMIC DNA]</scope>
    <source>
        <strain evidence="3 6">WCA-380-WT-3C</strain>
    </source>
</reference>
<dbReference type="EMBL" id="JARQBI010000013">
    <property type="protein sequence ID" value="MDT2796940.1"/>
    <property type="molecule type" value="Genomic_DNA"/>
</dbReference>
<gene>
    <name evidence="4" type="ORF">B5E88_06810</name>
    <name evidence="3" type="ORF">HF857_06755</name>
    <name evidence="2" type="ORF">P7H47_06745</name>
</gene>
<dbReference type="Proteomes" id="UP000588071">
    <property type="component" value="Unassembled WGS sequence"/>
</dbReference>
<evidence type="ECO:0000313" key="4">
    <source>
        <dbReference type="EMBL" id="OUQ10252.1"/>
    </source>
</evidence>
<organism evidence="3 6">
    <name type="scientific">Enterococcus cecorum</name>
    <dbReference type="NCBI Taxonomy" id="44008"/>
    <lineage>
        <taxon>Bacteria</taxon>
        <taxon>Bacillati</taxon>
        <taxon>Bacillota</taxon>
        <taxon>Bacilli</taxon>
        <taxon>Lactobacillales</taxon>
        <taxon>Enterococcaceae</taxon>
        <taxon>Enterococcus</taxon>
    </lineage>
</organism>
<dbReference type="EMBL" id="JABAFV010000009">
    <property type="protein sequence ID" value="NME49937.1"/>
    <property type="molecule type" value="Genomic_DNA"/>
</dbReference>
<sequence length="521" mass="57570">MNEKSEKAIVNEHVTYNRAKLWQIILFAFNNSSTNIYLVAFSFITYFSTGILGLAAIFVSQLMGYIRIFDGFIDPAIGILIDKTDTKFGKYRPILVLGNVITALSFVFLFNIHHFGKGMTMPLFVIALIIHKIGYSLQQTITKAGQAALTNDPEQRPLFNIFDGIMSAIIFSGSQIVISGYLVPKHQGFTEGFFKELITLVISISAVLAILAIIGIWQKDNKKYFGLGEEKTQKTTMKDYWKVLKGNRPLQVLSLSAAFVKFNSTILGDSVVTVMLFGILFGNYALSGAIAALMVIPNILVTTFSASYARKKGLRSAYILSLQVGTIAMIAMGGLLYFGQPGSVNLKSMSLYAVLFLVLYAIGRYFSTTPSSLVLTMGADISDYETSVSGRYISGMIGTIFSLTDSVASSFVPMVVGWVLAGIGFAHEYPTVKTPLSGDLKFATILLFAIIPVVLSLLALFLMRFYKLDRETMVQIQEKIHVMKAAKDVERVRDIAKNVPLSDMDYVDISKYPVQEENEDK</sequence>
<reference evidence="2" key="4">
    <citation type="submission" date="2023-03" db="EMBL/GenBank/DDBJ databases">
        <authorList>
            <person name="Shen W."/>
            <person name="Cai J."/>
        </authorList>
    </citation>
    <scope>NUCLEOTIDE SEQUENCE</scope>
    <source>
        <strain evidence="2">B245-2</strain>
    </source>
</reference>
<dbReference type="EMBL" id="NFLC01000011">
    <property type="protein sequence ID" value="OUQ10252.1"/>
    <property type="molecule type" value="Genomic_DNA"/>
</dbReference>
<feature type="transmembrane region" description="Helical" evidence="1">
    <location>
        <begin position="158"/>
        <end position="178"/>
    </location>
</feature>
<dbReference type="GO" id="GO:0008643">
    <property type="term" value="P:carbohydrate transport"/>
    <property type="evidence" value="ECO:0007669"/>
    <property type="project" value="InterPro"/>
</dbReference>
<comment type="caution">
    <text evidence="3">The sequence shown here is derived from an EMBL/GenBank/DDBJ whole genome shotgun (WGS) entry which is preliminary data.</text>
</comment>
<reference evidence="5" key="1">
    <citation type="submission" date="2017-04" db="EMBL/GenBank/DDBJ databases">
        <title>Function of individual gut microbiota members based on whole genome sequencing of pure cultures obtained from chicken caecum.</title>
        <authorList>
            <person name="Medvecky M."/>
            <person name="Cejkova D."/>
            <person name="Polansky O."/>
            <person name="Karasova D."/>
            <person name="Kubasova T."/>
            <person name="Cizek A."/>
            <person name="Rychlik I."/>
        </authorList>
    </citation>
    <scope>NUCLEOTIDE SEQUENCE [LARGE SCALE GENOMIC DNA]</scope>
    <source>
        <strain evidence="5">An144</strain>
    </source>
</reference>
<proteinExistence type="predicted"/>
<reference evidence="4" key="2">
    <citation type="journal article" date="2018" name="BMC Genomics">
        <title>Whole genome sequencing and function prediction of 133 gut anaerobes isolated from chicken caecum in pure cultures.</title>
        <authorList>
            <person name="Medvecky M."/>
            <person name="Cejkova D."/>
            <person name="Polansky O."/>
            <person name="Karasova D."/>
            <person name="Kubasova T."/>
            <person name="Cizek A."/>
            <person name="Rychlik I."/>
        </authorList>
    </citation>
    <scope>NUCLEOTIDE SEQUENCE</scope>
    <source>
        <strain evidence="4">An144</strain>
    </source>
</reference>
<feature type="transmembrane region" description="Helical" evidence="1">
    <location>
        <begin position="318"/>
        <end position="338"/>
    </location>
</feature>
<dbReference type="PANTHER" id="PTHR11328:SF24">
    <property type="entry name" value="MAJOR FACILITATOR SUPERFAMILY (MFS) PROFILE DOMAIN-CONTAINING PROTEIN"/>
    <property type="match status" value="1"/>
</dbReference>
<feature type="transmembrane region" description="Helical" evidence="1">
    <location>
        <begin position="350"/>
        <end position="367"/>
    </location>
</feature>
<dbReference type="GO" id="GO:0005886">
    <property type="term" value="C:plasma membrane"/>
    <property type="evidence" value="ECO:0007669"/>
    <property type="project" value="TreeGrafter"/>
</dbReference>
<dbReference type="GO" id="GO:0015293">
    <property type="term" value="F:symporter activity"/>
    <property type="evidence" value="ECO:0007669"/>
    <property type="project" value="InterPro"/>
</dbReference>
<dbReference type="RefSeq" id="WP_047338802.1">
    <property type="nucleotide sequence ID" value="NZ_CP010060.1"/>
</dbReference>
<dbReference type="Proteomes" id="UP001255696">
    <property type="component" value="Unassembled WGS sequence"/>
</dbReference>
<evidence type="ECO:0000313" key="5">
    <source>
        <dbReference type="Proteomes" id="UP000196074"/>
    </source>
</evidence>
<feature type="transmembrane region" description="Helical" evidence="1">
    <location>
        <begin position="400"/>
        <end position="425"/>
    </location>
</feature>
<feature type="transmembrane region" description="Helical" evidence="1">
    <location>
        <begin position="94"/>
        <end position="113"/>
    </location>
</feature>
<dbReference type="Proteomes" id="UP000196074">
    <property type="component" value="Unassembled WGS sequence"/>
</dbReference>
<evidence type="ECO:0000313" key="3">
    <source>
        <dbReference type="EMBL" id="NME49937.1"/>
    </source>
</evidence>
<accession>A0A0I9WP21</accession>
<evidence type="ECO:0000256" key="1">
    <source>
        <dbReference type="SAM" id="Phobius"/>
    </source>
</evidence>
<protein>
    <submittedName>
        <fullName evidence="4">Glucuronide permease</fullName>
    </submittedName>
    <submittedName>
        <fullName evidence="3">MFS transporter</fullName>
    </submittedName>
</protein>
<dbReference type="AlphaFoldDB" id="A0A0I9WP21"/>
<dbReference type="InterPro" id="IPR036259">
    <property type="entry name" value="MFS_trans_sf"/>
</dbReference>
<dbReference type="Pfam" id="PF13347">
    <property type="entry name" value="MFS_2"/>
    <property type="match status" value="1"/>
</dbReference>
<feature type="transmembrane region" description="Helical" evidence="1">
    <location>
        <begin position="285"/>
        <end position="306"/>
    </location>
</feature>
<feature type="transmembrane region" description="Helical" evidence="1">
    <location>
        <begin position="36"/>
        <end position="59"/>
    </location>
</feature>
<dbReference type="SUPFAM" id="SSF103473">
    <property type="entry name" value="MFS general substrate transporter"/>
    <property type="match status" value="1"/>
</dbReference>
<evidence type="ECO:0000313" key="2">
    <source>
        <dbReference type="EMBL" id="MDT2796940.1"/>
    </source>
</evidence>
<keyword evidence="1" id="KW-0812">Transmembrane</keyword>
<feature type="transmembrane region" description="Helical" evidence="1">
    <location>
        <begin position="445"/>
        <end position="466"/>
    </location>
</feature>
<name>A0A0I9WP21_9ENTE</name>
<keyword evidence="1" id="KW-0472">Membrane</keyword>
<dbReference type="PANTHER" id="PTHR11328">
    <property type="entry name" value="MAJOR FACILITATOR SUPERFAMILY DOMAIN-CONTAINING PROTEIN"/>
    <property type="match status" value="1"/>
</dbReference>